<gene>
    <name evidence="2" type="ordered locus">Lbys_1713</name>
</gene>
<evidence type="ECO:0000313" key="2">
    <source>
        <dbReference type="EMBL" id="ADQ17420.1"/>
    </source>
</evidence>
<organism evidence="2 3">
    <name type="scientific">Leadbetterella byssophila (strain DSM 17132 / JCM 16389 / KACC 11308 / NBRC 106382 / 4M15)</name>
    <dbReference type="NCBI Taxonomy" id="649349"/>
    <lineage>
        <taxon>Bacteria</taxon>
        <taxon>Pseudomonadati</taxon>
        <taxon>Bacteroidota</taxon>
        <taxon>Cytophagia</taxon>
        <taxon>Cytophagales</taxon>
        <taxon>Leadbetterellaceae</taxon>
        <taxon>Leadbetterella</taxon>
    </lineage>
</organism>
<feature type="chain" id="PRO_5003188331" description="Lipoprotein" evidence="1">
    <location>
        <begin position="30"/>
        <end position="226"/>
    </location>
</feature>
<evidence type="ECO:0000256" key="1">
    <source>
        <dbReference type="SAM" id="SignalP"/>
    </source>
</evidence>
<dbReference type="EMBL" id="CP002305">
    <property type="protein sequence ID" value="ADQ17420.1"/>
    <property type="molecule type" value="Genomic_DNA"/>
</dbReference>
<reference evidence="2 3" key="2">
    <citation type="journal article" date="2011" name="Stand. Genomic Sci.">
        <title>Complete genome sequence of Leadbetterella byssophila type strain (4M15).</title>
        <authorList>
            <person name="Abt B."/>
            <person name="Teshima H."/>
            <person name="Lucas S."/>
            <person name="Lapidus A."/>
            <person name="Del Rio T.G."/>
            <person name="Nolan M."/>
            <person name="Tice H."/>
            <person name="Cheng J.F."/>
            <person name="Pitluck S."/>
            <person name="Liolios K."/>
            <person name="Pagani I."/>
            <person name="Ivanova N."/>
            <person name="Mavromatis K."/>
            <person name="Pati A."/>
            <person name="Tapia R."/>
            <person name="Han C."/>
            <person name="Goodwin L."/>
            <person name="Chen A."/>
            <person name="Palaniappan K."/>
            <person name="Land M."/>
            <person name="Hauser L."/>
            <person name="Chang Y.J."/>
            <person name="Jeffries C.D."/>
            <person name="Rohde M."/>
            <person name="Goker M."/>
            <person name="Tindall B.J."/>
            <person name="Detter J.C."/>
            <person name="Woyke T."/>
            <person name="Bristow J."/>
            <person name="Eisen J.A."/>
            <person name="Markowitz V."/>
            <person name="Hugenholtz P."/>
            <person name="Klenk H.P."/>
            <person name="Kyrpides N.C."/>
        </authorList>
    </citation>
    <scope>NUCLEOTIDE SEQUENCE [LARGE SCALE GENOMIC DNA]</scope>
    <source>
        <strain evidence="3">DSM 17132 / JCM 16389 / KACC 11308 / NBRC 106382 / 4M15</strain>
    </source>
</reference>
<evidence type="ECO:0008006" key="4">
    <source>
        <dbReference type="Google" id="ProtNLM"/>
    </source>
</evidence>
<sequence length="226" mass="25492">MKRLLIFSNLITAGLLGMFVMKSCAPKDAADEAISGRSGTLKNTQLVMDYSNVPGFKSMSIPQAMLLKKNYMENVAPVVNKALGLENTESLYYTLEELKNMIWTIEYYAKASGKNVKSEDLGVHVHFGQYPKNDLLKHFPQLEKIGGADNKAGKTTIFFVPTIIQNGKRFEFNPKKNYLEISSGRSKAFKKLSEHHKNDLATFKLVDYDEDSPIPDFANIQPPYRE</sequence>
<keyword evidence="3" id="KW-1185">Reference proteome</keyword>
<name>E4RZJ6_LEAB4</name>
<dbReference type="Proteomes" id="UP000007435">
    <property type="component" value="Chromosome"/>
</dbReference>
<protein>
    <recommendedName>
        <fullName evidence="4">Lipoprotein</fullName>
    </recommendedName>
</protein>
<proteinExistence type="predicted"/>
<keyword evidence="1" id="KW-0732">Signal</keyword>
<dbReference type="KEGG" id="lby:Lbys_1713"/>
<dbReference type="AlphaFoldDB" id="E4RZJ6"/>
<reference key="1">
    <citation type="submission" date="2010-11" db="EMBL/GenBank/DDBJ databases">
        <title>The complete genome of Leadbetterella byssophila DSM 17132.</title>
        <authorList>
            <consortium name="US DOE Joint Genome Institute (JGI-PGF)"/>
            <person name="Lucas S."/>
            <person name="Copeland A."/>
            <person name="Lapidus A."/>
            <person name="Glavina del Rio T."/>
            <person name="Dalin E."/>
            <person name="Tice H."/>
            <person name="Bruce D."/>
            <person name="Goodwin L."/>
            <person name="Pitluck S."/>
            <person name="Kyrpides N."/>
            <person name="Mavromatis K."/>
            <person name="Ivanova N."/>
            <person name="Teshima H."/>
            <person name="Brettin T."/>
            <person name="Detter J.C."/>
            <person name="Han C."/>
            <person name="Tapia R."/>
            <person name="Land M."/>
            <person name="Hauser L."/>
            <person name="Markowitz V."/>
            <person name="Cheng J.-F."/>
            <person name="Hugenholtz P."/>
            <person name="Woyke T."/>
            <person name="Wu D."/>
            <person name="Tindall B."/>
            <person name="Pomrenke H.G."/>
            <person name="Brambilla E."/>
            <person name="Klenk H.-P."/>
            <person name="Eisen J.A."/>
        </authorList>
    </citation>
    <scope>NUCLEOTIDE SEQUENCE [LARGE SCALE GENOMIC DNA]</scope>
    <source>
        <strain>DSM 17132</strain>
    </source>
</reference>
<accession>E4RZJ6</accession>
<dbReference type="OrthoDB" id="1355945at2"/>
<feature type="signal peptide" evidence="1">
    <location>
        <begin position="1"/>
        <end position="29"/>
    </location>
</feature>
<dbReference type="STRING" id="649349.Lbys_1713"/>
<evidence type="ECO:0000313" key="3">
    <source>
        <dbReference type="Proteomes" id="UP000007435"/>
    </source>
</evidence>
<dbReference type="RefSeq" id="WP_013408469.1">
    <property type="nucleotide sequence ID" value="NC_014655.1"/>
</dbReference>
<dbReference type="HOGENOM" id="CLU_1223466_0_0_10"/>